<feature type="domain" description="HPt" evidence="2">
    <location>
        <begin position="15"/>
        <end position="112"/>
    </location>
</feature>
<dbReference type="AlphaFoldDB" id="A0A2M9ZI39"/>
<comment type="caution">
    <text evidence="4">The sequence shown here is derived from an EMBL/GenBank/DDBJ whole genome shotgun (WGS) entry which is preliminary data.</text>
</comment>
<dbReference type="RefSeq" id="WP_100715484.1">
    <property type="nucleotide sequence ID" value="NZ_NPDY01000034.1"/>
</dbReference>
<proteinExistence type="predicted"/>
<evidence type="ECO:0000313" key="5">
    <source>
        <dbReference type="Proteomes" id="UP000231962"/>
    </source>
</evidence>
<protein>
    <submittedName>
        <fullName evidence="4">Histidine phosphotransferase</fullName>
    </submittedName>
</protein>
<keyword evidence="5" id="KW-1185">Reference proteome</keyword>
<dbReference type="GO" id="GO:0000160">
    <property type="term" value="P:phosphorelay signal transduction system"/>
    <property type="evidence" value="ECO:0007669"/>
    <property type="project" value="InterPro"/>
</dbReference>
<organism evidence="4 6">
    <name type="scientific">Leptospira perolatii</name>
    <dbReference type="NCBI Taxonomy" id="2023191"/>
    <lineage>
        <taxon>Bacteria</taxon>
        <taxon>Pseudomonadati</taxon>
        <taxon>Spirochaetota</taxon>
        <taxon>Spirochaetia</taxon>
        <taxon>Leptospirales</taxon>
        <taxon>Leptospiraceae</taxon>
        <taxon>Leptospira</taxon>
    </lineage>
</organism>
<reference evidence="5 6" key="1">
    <citation type="submission" date="2017-07" db="EMBL/GenBank/DDBJ databases">
        <title>Leptospira spp. isolated from tropical soils.</title>
        <authorList>
            <person name="Thibeaux R."/>
            <person name="Iraola G."/>
            <person name="Ferres I."/>
            <person name="Bierque E."/>
            <person name="Girault D."/>
            <person name="Soupe-Gilbert M.-E."/>
            <person name="Picardeau M."/>
            <person name="Goarant C."/>
        </authorList>
    </citation>
    <scope>NUCLEOTIDE SEQUENCE [LARGE SCALE GENOMIC DNA]</scope>
    <source>
        <strain evidence="4 6">FH1-B-B1</strain>
        <strain evidence="3 5">FH1-B-C1</strain>
    </source>
</reference>
<dbReference type="SUPFAM" id="SSF47226">
    <property type="entry name" value="Histidine-containing phosphotransfer domain, HPT domain"/>
    <property type="match status" value="1"/>
</dbReference>
<feature type="modified residue" description="Phosphohistidine" evidence="1">
    <location>
        <position position="58"/>
    </location>
</feature>
<accession>A0A2M9ZI39</accession>
<dbReference type="InterPro" id="IPR036641">
    <property type="entry name" value="HPT_dom_sf"/>
</dbReference>
<evidence type="ECO:0000259" key="2">
    <source>
        <dbReference type="PROSITE" id="PS50894"/>
    </source>
</evidence>
<name>A0A2M9ZI39_9LEPT</name>
<evidence type="ECO:0000313" key="4">
    <source>
        <dbReference type="EMBL" id="PJZ71725.1"/>
    </source>
</evidence>
<dbReference type="PROSITE" id="PS50894">
    <property type="entry name" value="HPT"/>
    <property type="match status" value="1"/>
</dbReference>
<dbReference type="EMBL" id="NPDY01000034">
    <property type="protein sequence ID" value="PJZ68106.1"/>
    <property type="molecule type" value="Genomic_DNA"/>
</dbReference>
<evidence type="ECO:0000313" key="6">
    <source>
        <dbReference type="Proteomes" id="UP000231990"/>
    </source>
</evidence>
<dbReference type="GO" id="GO:0004672">
    <property type="term" value="F:protein kinase activity"/>
    <property type="evidence" value="ECO:0007669"/>
    <property type="project" value="UniProtKB-ARBA"/>
</dbReference>
<keyword evidence="4" id="KW-0808">Transferase</keyword>
<keyword evidence="1" id="KW-0597">Phosphoprotein</keyword>
<dbReference type="OrthoDB" id="337737at2"/>
<dbReference type="Gene3D" id="1.20.120.160">
    <property type="entry name" value="HPT domain"/>
    <property type="match status" value="1"/>
</dbReference>
<gene>
    <name evidence="3" type="ORF">CH360_17970</name>
    <name evidence="4" type="ORF">CH373_18030</name>
</gene>
<dbReference type="Proteomes" id="UP000231962">
    <property type="component" value="Unassembled WGS sequence"/>
</dbReference>
<evidence type="ECO:0000313" key="3">
    <source>
        <dbReference type="EMBL" id="PJZ68106.1"/>
    </source>
</evidence>
<evidence type="ECO:0000256" key="1">
    <source>
        <dbReference type="PROSITE-ProRule" id="PRU00110"/>
    </source>
</evidence>
<sequence length="116" mass="13049">MLVDWSRLDSLIQADDEDDKEWLSEMIESLKTNMSSRLTNIVSFSSDQKQSELQAELHQTKGVAANFGLEKLRTTIANAEELLKNGNLTSCHELCSSLGEIWTQTKAELNTKYPGK</sequence>
<dbReference type="Proteomes" id="UP000231990">
    <property type="component" value="Unassembled WGS sequence"/>
</dbReference>
<dbReference type="EMBL" id="NPDZ01000022">
    <property type="protein sequence ID" value="PJZ71725.1"/>
    <property type="molecule type" value="Genomic_DNA"/>
</dbReference>
<dbReference type="Pfam" id="PF01627">
    <property type="entry name" value="Hpt"/>
    <property type="match status" value="1"/>
</dbReference>
<dbReference type="InterPro" id="IPR008207">
    <property type="entry name" value="Sig_transdc_His_kin_Hpt_dom"/>
</dbReference>